<dbReference type="InterPro" id="IPR058031">
    <property type="entry name" value="AAA_lid_NorR"/>
</dbReference>
<dbReference type="Gene3D" id="1.10.8.60">
    <property type="match status" value="1"/>
</dbReference>
<dbReference type="InterPro" id="IPR003593">
    <property type="entry name" value="AAA+_ATPase"/>
</dbReference>
<evidence type="ECO:0000313" key="9">
    <source>
        <dbReference type="Proteomes" id="UP000663929"/>
    </source>
</evidence>
<reference evidence="8" key="1">
    <citation type="submission" date="2021-03" db="EMBL/GenBank/DDBJ databases">
        <title>Acanthopleuribacteraceae sp. M133.</title>
        <authorList>
            <person name="Wang G."/>
        </authorList>
    </citation>
    <scope>NUCLEOTIDE SEQUENCE</scope>
    <source>
        <strain evidence="8">M133</strain>
    </source>
</reference>
<dbReference type="GO" id="GO:0005524">
    <property type="term" value="F:ATP binding"/>
    <property type="evidence" value="ECO:0007669"/>
    <property type="project" value="UniProtKB-KW"/>
</dbReference>
<keyword evidence="9" id="KW-1185">Reference proteome</keyword>
<evidence type="ECO:0000313" key="8">
    <source>
        <dbReference type="EMBL" id="QTD52537.1"/>
    </source>
</evidence>
<dbReference type="AlphaFoldDB" id="A0A8A4TT26"/>
<dbReference type="PROSITE" id="PS00675">
    <property type="entry name" value="SIGMA54_INTERACT_1"/>
    <property type="match status" value="1"/>
</dbReference>
<dbReference type="PANTHER" id="PTHR32071">
    <property type="entry name" value="TRANSCRIPTIONAL REGULATORY PROTEIN"/>
    <property type="match status" value="1"/>
</dbReference>
<dbReference type="SMART" id="SM00382">
    <property type="entry name" value="AAA"/>
    <property type="match status" value="1"/>
</dbReference>
<keyword evidence="2" id="KW-0067">ATP-binding</keyword>
<dbReference type="SUPFAM" id="SSF52540">
    <property type="entry name" value="P-loop containing nucleoside triphosphate hydrolases"/>
    <property type="match status" value="1"/>
</dbReference>
<keyword evidence="1" id="KW-0547">Nucleotide-binding</keyword>
<dbReference type="InterPro" id="IPR025662">
    <property type="entry name" value="Sigma_54_int_dom_ATP-bd_1"/>
</dbReference>
<evidence type="ECO:0000256" key="3">
    <source>
        <dbReference type="ARBA" id="ARBA00023015"/>
    </source>
</evidence>
<dbReference type="InterPro" id="IPR025944">
    <property type="entry name" value="Sigma_54_int_dom_CS"/>
</dbReference>
<dbReference type="Pfam" id="PF02954">
    <property type="entry name" value="HTH_8"/>
    <property type="match status" value="2"/>
</dbReference>
<dbReference type="GO" id="GO:0006355">
    <property type="term" value="P:regulation of DNA-templated transcription"/>
    <property type="evidence" value="ECO:0007669"/>
    <property type="project" value="InterPro"/>
</dbReference>
<dbReference type="KEGG" id="scor:J3U87_08695"/>
<dbReference type="Gene3D" id="3.40.50.300">
    <property type="entry name" value="P-loop containing nucleotide triphosphate hydrolases"/>
    <property type="match status" value="1"/>
</dbReference>
<dbReference type="InterPro" id="IPR027417">
    <property type="entry name" value="P-loop_NTPase"/>
</dbReference>
<dbReference type="Pfam" id="PF00158">
    <property type="entry name" value="Sigma54_activat"/>
    <property type="match status" value="1"/>
</dbReference>
<dbReference type="InterPro" id="IPR025943">
    <property type="entry name" value="Sigma_54_int_dom_ATP-bd_2"/>
</dbReference>
<sequence length="539" mass="60090">MGVFEDDFGTTAQPKKGMPGHGQRPIPALTLIAHPNLQRIGDRAFLIEAGDNGEEELSRVAPDFFPPGGALGHSLHDPYLSRTPLSVQGDSKGNLWIRRGRNKTEVIIGTEPLEAERLVSRASLENGVPITLADRIVLWLHLAIPDCHADRQACPDGIHAYGMVGANARMWDLYREIGRIGDLSTPVLLRGESGTGKEMVARAIHDCSRKQKPFLAVNLASIPPNLAASELFGAIKGSFTGADRNQLGFFRAAEGGTLFLDEIGETPPEIQVSLLRALETGEVMPLGSQRSFRFRARLIAATDADLEAMIERTSFRAPLFHRLAGYQITLPPLRQRLDDLGRLFLHFVREELAEIGQIHRLHPGDPYDEPWIPVELAVALLDCSWPGNLRQLRNVVRSLVIDSRESPQLIFSDKIRTMLKNDRDRDASSEGKAPSYERKKPNQIDADHLLEALRANQWNVKATARYLNIARGSLYKLMEAHPQIRAPEEIDAEEIEATLRQVRGVTARAADHLNLSAQALRRRMRQLNAEGWRFDHGEE</sequence>
<dbReference type="SUPFAM" id="SSF46689">
    <property type="entry name" value="Homeodomain-like"/>
    <property type="match status" value="1"/>
</dbReference>
<name>A0A8A4TT26_SULCO</name>
<keyword evidence="3" id="KW-0805">Transcription regulation</keyword>
<dbReference type="PROSITE" id="PS00676">
    <property type="entry name" value="SIGMA54_INTERACT_2"/>
    <property type="match status" value="1"/>
</dbReference>
<accession>A0A8A4TT26</accession>
<dbReference type="Gene3D" id="1.10.10.60">
    <property type="entry name" value="Homeodomain-like"/>
    <property type="match status" value="2"/>
</dbReference>
<dbReference type="Proteomes" id="UP000663929">
    <property type="component" value="Chromosome"/>
</dbReference>
<dbReference type="RefSeq" id="WP_237382643.1">
    <property type="nucleotide sequence ID" value="NZ_CP071793.1"/>
</dbReference>
<dbReference type="CDD" id="cd00009">
    <property type="entry name" value="AAA"/>
    <property type="match status" value="1"/>
</dbReference>
<feature type="region of interest" description="Disordered" evidence="6">
    <location>
        <begin position="1"/>
        <end position="22"/>
    </location>
</feature>
<evidence type="ECO:0000256" key="6">
    <source>
        <dbReference type="SAM" id="MobiDB-lite"/>
    </source>
</evidence>
<dbReference type="PROSITE" id="PS50045">
    <property type="entry name" value="SIGMA54_INTERACT_4"/>
    <property type="match status" value="1"/>
</dbReference>
<organism evidence="8 9">
    <name type="scientific">Sulfidibacter corallicola</name>
    <dbReference type="NCBI Taxonomy" id="2818388"/>
    <lineage>
        <taxon>Bacteria</taxon>
        <taxon>Pseudomonadati</taxon>
        <taxon>Acidobacteriota</taxon>
        <taxon>Holophagae</taxon>
        <taxon>Acanthopleuribacterales</taxon>
        <taxon>Acanthopleuribacteraceae</taxon>
        <taxon>Sulfidibacter</taxon>
    </lineage>
</organism>
<evidence type="ECO:0000256" key="5">
    <source>
        <dbReference type="ARBA" id="ARBA00023163"/>
    </source>
</evidence>
<dbReference type="InterPro" id="IPR009057">
    <property type="entry name" value="Homeodomain-like_sf"/>
</dbReference>
<dbReference type="EMBL" id="CP071793">
    <property type="protein sequence ID" value="QTD52537.1"/>
    <property type="molecule type" value="Genomic_DNA"/>
</dbReference>
<evidence type="ECO:0000256" key="2">
    <source>
        <dbReference type="ARBA" id="ARBA00022840"/>
    </source>
</evidence>
<feature type="domain" description="Sigma-54 factor interaction" evidence="7">
    <location>
        <begin position="163"/>
        <end position="401"/>
    </location>
</feature>
<keyword evidence="5" id="KW-0804">Transcription</keyword>
<evidence type="ECO:0000256" key="4">
    <source>
        <dbReference type="ARBA" id="ARBA00023125"/>
    </source>
</evidence>
<evidence type="ECO:0000256" key="1">
    <source>
        <dbReference type="ARBA" id="ARBA00022741"/>
    </source>
</evidence>
<proteinExistence type="predicted"/>
<gene>
    <name evidence="8" type="ORF">J3U87_08695</name>
</gene>
<dbReference type="InterPro" id="IPR002197">
    <property type="entry name" value="HTH_Fis"/>
</dbReference>
<dbReference type="InterPro" id="IPR002078">
    <property type="entry name" value="Sigma_54_int"/>
</dbReference>
<feature type="region of interest" description="Disordered" evidence="6">
    <location>
        <begin position="421"/>
        <end position="441"/>
    </location>
</feature>
<protein>
    <submittedName>
        <fullName evidence="8">Sigma-54-dependent Fis family transcriptional regulator</fullName>
    </submittedName>
</protein>
<dbReference type="PROSITE" id="PS00688">
    <property type="entry name" value="SIGMA54_INTERACT_3"/>
    <property type="match status" value="1"/>
</dbReference>
<dbReference type="FunFam" id="3.40.50.300:FF:000006">
    <property type="entry name" value="DNA-binding transcriptional regulator NtrC"/>
    <property type="match status" value="1"/>
</dbReference>
<dbReference type="Pfam" id="PF25601">
    <property type="entry name" value="AAA_lid_14"/>
    <property type="match status" value="1"/>
</dbReference>
<dbReference type="GO" id="GO:0043565">
    <property type="term" value="F:sequence-specific DNA binding"/>
    <property type="evidence" value="ECO:0007669"/>
    <property type="project" value="InterPro"/>
</dbReference>
<evidence type="ECO:0000259" key="7">
    <source>
        <dbReference type="PROSITE" id="PS50045"/>
    </source>
</evidence>
<keyword evidence="4" id="KW-0238">DNA-binding</keyword>